<dbReference type="EMBL" id="JBJKTR010000003">
    <property type="protein sequence ID" value="KAL3372900.1"/>
    <property type="molecule type" value="Genomic_DNA"/>
</dbReference>
<organism evidence="2 3">
    <name type="scientific">Solanum stoloniferum</name>
    <dbReference type="NCBI Taxonomy" id="62892"/>
    <lineage>
        <taxon>Eukaryota</taxon>
        <taxon>Viridiplantae</taxon>
        <taxon>Streptophyta</taxon>
        <taxon>Embryophyta</taxon>
        <taxon>Tracheophyta</taxon>
        <taxon>Spermatophyta</taxon>
        <taxon>Magnoliopsida</taxon>
        <taxon>eudicotyledons</taxon>
        <taxon>Gunneridae</taxon>
        <taxon>Pentapetalae</taxon>
        <taxon>asterids</taxon>
        <taxon>lamiids</taxon>
        <taxon>Solanales</taxon>
        <taxon>Solanaceae</taxon>
        <taxon>Solanoideae</taxon>
        <taxon>Solaneae</taxon>
        <taxon>Solanum</taxon>
    </lineage>
</organism>
<name>A0ABD2UXB2_9SOLN</name>
<evidence type="ECO:0000313" key="3">
    <source>
        <dbReference type="Proteomes" id="UP001627284"/>
    </source>
</evidence>
<feature type="non-terminal residue" evidence="2">
    <location>
        <position position="1"/>
    </location>
</feature>
<dbReference type="AlphaFoldDB" id="A0ABD2UXB2"/>
<keyword evidence="3" id="KW-1185">Reference proteome</keyword>
<dbReference type="EMBL" id="JBJKTR010000003">
    <property type="protein sequence ID" value="KAL3372901.1"/>
    <property type="molecule type" value="Genomic_DNA"/>
</dbReference>
<keyword evidence="1" id="KW-0812">Transmembrane</keyword>
<reference evidence="2 3" key="1">
    <citation type="submission" date="2024-05" db="EMBL/GenBank/DDBJ databases">
        <title>De novo assembly of an allotetraploid wild potato.</title>
        <authorList>
            <person name="Hosaka A.J."/>
        </authorList>
    </citation>
    <scope>NUCLEOTIDE SEQUENCE [LARGE SCALE GENOMIC DNA]</scope>
    <source>
        <tissue evidence="2">Young leaves</tissue>
    </source>
</reference>
<keyword evidence="1" id="KW-0472">Membrane</keyword>
<feature type="transmembrane region" description="Helical" evidence="1">
    <location>
        <begin position="6"/>
        <end position="23"/>
    </location>
</feature>
<protein>
    <submittedName>
        <fullName evidence="2">Uncharacterized protein</fullName>
    </submittedName>
</protein>
<dbReference type="Proteomes" id="UP001627284">
    <property type="component" value="Unassembled WGS sequence"/>
</dbReference>
<proteinExistence type="predicted"/>
<keyword evidence="1" id="KW-1133">Transmembrane helix</keyword>
<evidence type="ECO:0000313" key="2">
    <source>
        <dbReference type="EMBL" id="KAL3372900.1"/>
    </source>
</evidence>
<accession>A0ABD2UXB2</accession>
<evidence type="ECO:0000256" key="1">
    <source>
        <dbReference type="SAM" id="Phobius"/>
    </source>
</evidence>
<comment type="caution">
    <text evidence="2">The sequence shown here is derived from an EMBL/GenBank/DDBJ whole genome shotgun (WGS) entry which is preliminary data.</text>
</comment>
<sequence>CHFLPVVIAAACFLLGFTCCIVLKSSIISMGKHHILTQINTLQRLSFANKQKVLTDTMDDFGAHISPAKETKAILFTDKHVWHQTQNGCSPNCPVKCCQKS</sequence>
<gene>
    <name evidence="2" type="ORF">AABB24_005097</name>
</gene>